<dbReference type="EMBL" id="CP020880">
    <property type="protein sequence ID" value="ART75022.1"/>
    <property type="molecule type" value="Genomic_DNA"/>
</dbReference>
<keyword evidence="1" id="KW-1133">Transmembrane helix</keyword>
<evidence type="ECO:0000256" key="1">
    <source>
        <dbReference type="SAM" id="Phobius"/>
    </source>
</evidence>
<gene>
    <name evidence="2" type="ORF">B4U37_02720</name>
</gene>
<evidence type="ECO:0000313" key="3">
    <source>
        <dbReference type="Proteomes" id="UP000195573"/>
    </source>
</evidence>
<dbReference type="Proteomes" id="UP000195573">
    <property type="component" value="Chromosome"/>
</dbReference>
<keyword evidence="3" id="KW-1185">Reference proteome</keyword>
<feature type="transmembrane region" description="Helical" evidence="1">
    <location>
        <begin position="38"/>
        <end position="59"/>
    </location>
</feature>
<name>A0ABN4Z9I5_9BACI</name>
<keyword evidence="1" id="KW-0472">Membrane</keyword>
<organism evidence="2 3">
    <name type="scientific">Sutcliffiella horikoshii</name>
    <dbReference type="NCBI Taxonomy" id="79883"/>
    <lineage>
        <taxon>Bacteria</taxon>
        <taxon>Bacillati</taxon>
        <taxon>Bacillota</taxon>
        <taxon>Bacilli</taxon>
        <taxon>Bacillales</taxon>
        <taxon>Bacillaceae</taxon>
        <taxon>Sutcliffiella</taxon>
    </lineage>
</organism>
<accession>A0ABN4Z9I5</accession>
<protein>
    <recommendedName>
        <fullName evidence="4">Conjugal transfer protein</fullName>
    </recommendedName>
</protein>
<proteinExistence type="predicted"/>
<feature type="transmembrane region" description="Helical" evidence="1">
    <location>
        <begin position="12"/>
        <end position="32"/>
    </location>
</feature>
<evidence type="ECO:0008006" key="4">
    <source>
        <dbReference type="Google" id="ProtNLM"/>
    </source>
</evidence>
<reference evidence="2 3" key="1">
    <citation type="submission" date="2017-04" db="EMBL/GenBank/DDBJ databases">
        <title>Complete Genome Sequence of the Bacillus horikoshii 20a strain from Cuatro Cienegas, Coahuila, Mexico.</title>
        <authorList>
            <person name="Zarza E."/>
            <person name="Alcaraz L.D."/>
            <person name="Aguilar-Salinas B."/>
            <person name="Islas A."/>
            <person name="Olmedo-Alvarez G."/>
        </authorList>
    </citation>
    <scope>NUCLEOTIDE SEQUENCE [LARGE SCALE GENOMIC DNA]</scope>
    <source>
        <strain evidence="2 3">20a</strain>
    </source>
</reference>
<sequence>MGRKWRKYLNPLRIRNGIVWMLFVGGFFSFLGQVFESVWLFYLSIIIVMLFTIVSLIFWRCPNCKKRLPLQYDKEIELSYAYVYPKCEKRFFDDGTME</sequence>
<keyword evidence="1" id="KW-0812">Transmembrane</keyword>
<evidence type="ECO:0000313" key="2">
    <source>
        <dbReference type="EMBL" id="ART75022.1"/>
    </source>
</evidence>